<dbReference type="InterPro" id="IPR051293">
    <property type="entry name" value="MTUS1/CCDC69"/>
</dbReference>
<feature type="coiled-coil region" evidence="2">
    <location>
        <begin position="44"/>
        <end position="75"/>
    </location>
</feature>
<reference evidence="4" key="1">
    <citation type="submission" date="2025-05" db="UniProtKB">
        <authorList>
            <consortium name="RefSeq"/>
        </authorList>
    </citation>
    <scope>NUCLEOTIDE SEQUENCE [LARGE SCALE GENOMIC DNA]</scope>
</reference>
<organism evidence="4 5">
    <name type="scientific">Bactrocera dorsalis</name>
    <name type="common">Oriental fruit fly</name>
    <name type="synonym">Dacus dorsalis</name>
    <dbReference type="NCBI Taxonomy" id="27457"/>
    <lineage>
        <taxon>Eukaryota</taxon>
        <taxon>Metazoa</taxon>
        <taxon>Ecdysozoa</taxon>
        <taxon>Arthropoda</taxon>
        <taxon>Hexapoda</taxon>
        <taxon>Insecta</taxon>
        <taxon>Pterygota</taxon>
        <taxon>Neoptera</taxon>
        <taxon>Endopterygota</taxon>
        <taxon>Diptera</taxon>
        <taxon>Brachycera</taxon>
        <taxon>Muscomorpha</taxon>
        <taxon>Tephritoidea</taxon>
        <taxon>Tephritidae</taxon>
        <taxon>Bactrocera</taxon>
        <taxon>Bactrocera</taxon>
    </lineage>
</organism>
<feature type="coiled-coil region" evidence="2">
    <location>
        <begin position="192"/>
        <end position="243"/>
    </location>
</feature>
<evidence type="ECO:0000256" key="1">
    <source>
        <dbReference type="ARBA" id="ARBA00023054"/>
    </source>
</evidence>
<evidence type="ECO:0000313" key="4">
    <source>
        <dbReference type="Proteomes" id="UP001652620"/>
    </source>
</evidence>
<dbReference type="PANTHER" id="PTHR24200">
    <property type="entry name" value="TOUCAN, ISOFORM A"/>
    <property type="match status" value="1"/>
</dbReference>
<feature type="region of interest" description="Disordered" evidence="3">
    <location>
        <begin position="153"/>
        <end position="176"/>
    </location>
</feature>
<name>A0ABM3JKS0_BACDO</name>
<dbReference type="GeneID" id="125777858"/>
<feature type="coiled-coil region" evidence="2">
    <location>
        <begin position="101"/>
        <end position="142"/>
    </location>
</feature>
<dbReference type="Proteomes" id="UP001652620">
    <property type="component" value="Chromosome 1"/>
</dbReference>
<dbReference type="InterPro" id="IPR036691">
    <property type="entry name" value="Endo/exonu/phosph_ase_sf"/>
</dbReference>
<dbReference type="SUPFAM" id="SSF56219">
    <property type="entry name" value="DNase I-like"/>
    <property type="match status" value="1"/>
</dbReference>
<evidence type="ECO:0000256" key="3">
    <source>
        <dbReference type="SAM" id="MobiDB-lite"/>
    </source>
</evidence>
<accession>A0ABM3JKS0</accession>
<keyword evidence="1 2" id="KW-0175">Coiled coil</keyword>
<proteinExistence type="predicted"/>
<keyword evidence="4" id="KW-1185">Reference proteome</keyword>
<dbReference type="PANTHER" id="PTHR24200:SF11">
    <property type="entry name" value="TOUCAN, ISOFORM A"/>
    <property type="match status" value="1"/>
</dbReference>
<dbReference type="Gene3D" id="3.60.10.10">
    <property type="entry name" value="Endonuclease/exonuclease/phosphatase"/>
    <property type="match status" value="1"/>
</dbReference>
<reference evidence="5" key="2">
    <citation type="submission" date="2025-08" db="UniProtKB">
        <authorList>
            <consortium name="RefSeq"/>
        </authorList>
    </citation>
    <scope>IDENTIFICATION</scope>
    <source>
        <tissue evidence="5">Adult</tissue>
    </source>
</reference>
<dbReference type="RefSeq" id="XP_049309831.1">
    <property type="nucleotide sequence ID" value="XM_049453874.1"/>
</dbReference>
<sequence>MDLKTTEMEKAQTSLSDYQAFAQEKFAALESQLEAQAVVDKRTLDSYRLEIDNKLSQKQQQLDEAEQRELKLKERFNLLAISEQELREKFTSTKIAYAARFQAATEREHDLNERVQALTKELNELRASNENRERELRDKLNLSQDEISVLRSSQHSFNESLDRSSGISSPRNSSMSELARLKGEADSLHCVLELKQKEISKLTKHNEELMRDAEERVVLQSKISLLESNNEMLKSELDIKSEKEKDFLRKINDKTKEQKESWRATTGREDVNRYFIPRESPHFGGSREEGYLFTDERMDLEPPDEEPNEDKTIKVVDDGAMTIEDAVLNPKAKKKKRMACLPIKHIQQLPKGECSEEDNTKLQKKKCHIKGTPSSNVKDEKSAGYRCNEFAEIVMNKLIQHRKARSHRERHLVGEHDTITNSFDIYNCYLPPSLSDEEYRRTIDNLVGDARRNTKVIIAGDLNALAIEW</sequence>
<evidence type="ECO:0000313" key="5">
    <source>
        <dbReference type="RefSeq" id="XP_049309831.1"/>
    </source>
</evidence>
<gene>
    <name evidence="5" type="primary">LOC125777858</name>
</gene>
<feature type="compositionally biased region" description="Low complexity" evidence="3">
    <location>
        <begin position="164"/>
        <end position="176"/>
    </location>
</feature>
<protein>
    <submittedName>
        <fullName evidence="5">Glial fibrillary acidic protein-like</fullName>
    </submittedName>
</protein>
<evidence type="ECO:0000256" key="2">
    <source>
        <dbReference type="SAM" id="Coils"/>
    </source>
</evidence>